<feature type="binding site" evidence="7">
    <location>
        <position position="142"/>
    </location>
    <ligand>
        <name>Zn(2+)</name>
        <dbReference type="ChEBI" id="CHEBI:29105"/>
    </ligand>
</feature>
<dbReference type="CDD" id="cd07153">
    <property type="entry name" value="Fur_like"/>
    <property type="match status" value="1"/>
</dbReference>
<keyword evidence="10" id="KW-1185">Reference proteome</keyword>
<evidence type="ECO:0000256" key="1">
    <source>
        <dbReference type="ARBA" id="ARBA00007957"/>
    </source>
</evidence>
<evidence type="ECO:0000256" key="6">
    <source>
        <dbReference type="ARBA" id="ARBA00023163"/>
    </source>
</evidence>
<evidence type="ECO:0000313" key="9">
    <source>
        <dbReference type="EMBL" id="AFL75138.1"/>
    </source>
</evidence>
<keyword evidence="3 7" id="KW-0862">Zinc</keyword>
<keyword evidence="7 8" id="KW-0479">Metal-binding</keyword>
<feature type="binding site" evidence="7">
    <location>
        <position position="105"/>
    </location>
    <ligand>
        <name>Zn(2+)</name>
        <dbReference type="ChEBI" id="CHEBI:29105"/>
    </ligand>
</feature>
<reference evidence="9 10" key="1">
    <citation type="submission" date="2012-06" db="EMBL/GenBank/DDBJ databases">
        <title>Complete sequence of Thiocystis violascens DSM 198.</title>
        <authorList>
            <consortium name="US DOE Joint Genome Institute"/>
            <person name="Lucas S."/>
            <person name="Han J."/>
            <person name="Lapidus A."/>
            <person name="Cheng J.-F."/>
            <person name="Goodwin L."/>
            <person name="Pitluck S."/>
            <person name="Peters L."/>
            <person name="Ovchinnikova G."/>
            <person name="Teshima H."/>
            <person name="Detter J.C."/>
            <person name="Han C."/>
            <person name="Tapia R."/>
            <person name="Land M."/>
            <person name="Hauser L."/>
            <person name="Kyrpides N."/>
            <person name="Ivanova N."/>
            <person name="Pagani I."/>
            <person name="Vogl K."/>
            <person name="Liu Z."/>
            <person name="Frigaard N.-U."/>
            <person name="Bryant D."/>
            <person name="Woyke T."/>
        </authorList>
    </citation>
    <scope>NUCLEOTIDE SEQUENCE [LARGE SCALE GENOMIC DNA]</scope>
    <source>
        <strain evidence="10">ATCC 17096 / DSM 198 / 6111</strain>
    </source>
</reference>
<dbReference type="InterPro" id="IPR036390">
    <property type="entry name" value="WH_DNA-bd_sf"/>
</dbReference>
<evidence type="ECO:0000256" key="8">
    <source>
        <dbReference type="RuleBase" id="RU364037"/>
    </source>
</evidence>
<protein>
    <recommendedName>
        <fullName evidence="8">Ferric uptake regulation protein</fullName>
    </recommendedName>
</protein>
<dbReference type="InterPro" id="IPR002481">
    <property type="entry name" value="FUR"/>
</dbReference>
<comment type="subunit">
    <text evidence="8">Homodimer.</text>
</comment>
<feature type="binding site" evidence="7">
    <location>
        <position position="145"/>
    </location>
    <ligand>
        <name>Zn(2+)</name>
        <dbReference type="ChEBI" id="CHEBI:29105"/>
    </ligand>
</feature>
<dbReference type="PANTHER" id="PTHR33202:SF6">
    <property type="entry name" value="ZINC UPTAKE REGULATION PROTEIN"/>
    <property type="match status" value="1"/>
</dbReference>
<dbReference type="SUPFAM" id="SSF46785">
    <property type="entry name" value="Winged helix' DNA-binding domain"/>
    <property type="match status" value="1"/>
</dbReference>
<gene>
    <name evidence="8" type="primary">fur</name>
    <name evidence="9" type="ordered locus">Thivi_3264</name>
</gene>
<dbReference type="STRING" id="765911.Thivi_3264"/>
<dbReference type="eggNOG" id="COG0735">
    <property type="taxonomic scope" value="Bacteria"/>
</dbReference>
<dbReference type="KEGG" id="tvi:Thivi_3264"/>
<dbReference type="GO" id="GO:1900376">
    <property type="term" value="P:regulation of secondary metabolite biosynthetic process"/>
    <property type="evidence" value="ECO:0007669"/>
    <property type="project" value="TreeGrafter"/>
</dbReference>
<dbReference type="EMBL" id="CP003154">
    <property type="protein sequence ID" value="AFL75138.1"/>
    <property type="molecule type" value="Genomic_DNA"/>
</dbReference>
<dbReference type="GO" id="GO:0000976">
    <property type="term" value="F:transcription cis-regulatory region binding"/>
    <property type="evidence" value="ECO:0007669"/>
    <property type="project" value="TreeGrafter"/>
</dbReference>
<evidence type="ECO:0000256" key="4">
    <source>
        <dbReference type="ARBA" id="ARBA00023015"/>
    </source>
</evidence>
<dbReference type="AlphaFoldDB" id="I3YDS0"/>
<keyword evidence="8" id="KW-0408">Iron</keyword>
<keyword evidence="5 8" id="KW-0238">DNA-binding</keyword>
<dbReference type="Gene3D" id="3.30.1490.190">
    <property type="match status" value="1"/>
</dbReference>
<feature type="binding site" evidence="7">
    <location>
        <position position="102"/>
    </location>
    <ligand>
        <name>Zn(2+)</name>
        <dbReference type="ChEBI" id="CHEBI:29105"/>
    </ligand>
</feature>
<dbReference type="HOGENOM" id="CLU_096072_2_1_6"/>
<dbReference type="Pfam" id="PF01475">
    <property type="entry name" value="FUR"/>
    <property type="match status" value="1"/>
</dbReference>
<name>I3YDS0_THIV6</name>
<comment type="cofactor">
    <cofactor evidence="7">
        <name>Zn(2+)</name>
        <dbReference type="ChEBI" id="CHEBI:29105"/>
    </cofactor>
    <text evidence="7">Binds 1 zinc ion per subunit.</text>
</comment>
<keyword evidence="4 8" id="KW-0805">Transcription regulation</keyword>
<keyword evidence="2 8" id="KW-0678">Repressor</keyword>
<organism evidence="9 10">
    <name type="scientific">Thiocystis violascens (strain ATCC 17096 / DSM 198 / 6111)</name>
    <name type="common">Chromatium violascens</name>
    <dbReference type="NCBI Taxonomy" id="765911"/>
    <lineage>
        <taxon>Bacteria</taxon>
        <taxon>Pseudomonadati</taxon>
        <taxon>Pseudomonadota</taxon>
        <taxon>Gammaproteobacteria</taxon>
        <taxon>Chromatiales</taxon>
        <taxon>Chromatiaceae</taxon>
        <taxon>Thiocystis</taxon>
    </lineage>
</organism>
<dbReference type="GO" id="GO:0045892">
    <property type="term" value="P:negative regulation of DNA-templated transcription"/>
    <property type="evidence" value="ECO:0007669"/>
    <property type="project" value="TreeGrafter"/>
</dbReference>
<dbReference type="GO" id="GO:0008270">
    <property type="term" value="F:zinc ion binding"/>
    <property type="evidence" value="ECO:0007669"/>
    <property type="project" value="TreeGrafter"/>
</dbReference>
<evidence type="ECO:0000256" key="2">
    <source>
        <dbReference type="ARBA" id="ARBA00022491"/>
    </source>
</evidence>
<dbReference type="RefSeq" id="WP_014779548.1">
    <property type="nucleotide sequence ID" value="NC_018012.1"/>
</dbReference>
<evidence type="ECO:0000256" key="3">
    <source>
        <dbReference type="ARBA" id="ARBA00022833"/>
    </source>
</evidence>
<dbReference type="GO" id="GO:0005829">
    <property type="term" value="C:cytosol"/>
    <property type="evidence" value="ECO:0007669"/>
    <property type="project" value="TreeGrafter"/>
</dbReference>
<dbReference type="Proteomes" id="UP000006062">
    <property type="component" value="Chromosome"/>
</dbReference>
<proteinExistence type="inferred from homology"/>
<dbReference type="InterPro" id="IPR043135">
    <property type="entry name" value="Fur_C"/>
</dbReference>
<comment type="subcellular location">
    <subcellularLocation>
        <location evidence="8">Cytoplasm</location>
    </subcellularLocation>
</comment>
<accession>I3YDS0</accession>
<dbReference type="GO" id="GO:0003700">
    <property type="term" value="F:DNA-binding transcription factor activity"/>
    <property type="evidence" value="ECO:0007669"/>
    <property type="project" value="UniProtKB-UniRule"/>
</dbReference>
<comment type="similarity">
    <text evidence="1 8">Belongs to the Fur family.</text>
</comment>
<keyword evidence="8" id="KW-0963">Cytoplasm</keyword>
<keyword evidence="6 8" id="KW-0804">Transcription</keyword>
<dbReference type="InterPro" id="IPR036388">
    <property type="entry name" value="WH-like_DNA-bd_sf"/>
</dbReference>
<dbReference type="PANTHER" id="PTHR33202">
    <property type="entry name" value="ZINC UPTAKE REGULATION PROTEIN"/>
    <property type="match status" value="1"/>
</dbReference>
<dbReference type="OrthoDB" id="9801127at2"/>
<evidence type="ECO:0000256" key="5">
    <source>
        <dbReference type="ARBA" id="ARBA00023125"/>
    </source>
</evidence>
<evidence type="ECO:0000313" key="10">
    <source>
        <dbReference type="Proteomes" id="UP000006062"/>
    </source>
</evidence>
<dbReference type="Gene3D" id="1.10.10.10">
    <property type="entry name" value="Winged helix-like DNA-binding domain superfamily/Winged helix DNA-binding domain"/>
    <property type="match status" value="1"/>
</dbReference>
<evidence type="ECO:0000256" key="7">
    <source>
        <dbReference type="PIRSR" id="PIRSR602481-1"/>
    </source>
</evidence>
<sequence>MDLKPTDTALEEADTLCQRRGVRLTAQRRQVLHILCAAGRPLGAYEILEAMRDGSRPLAPPTVYRALDFLLEQGLVHKLESLHAYVGCTHPDHPHFSQFLICADCGLVTELEDEAIAASLKSAASETGFQPRRRVVEVIGTCADCAEKATD</sequence>